<feature type="region of interest" description="Disordered" evidence="9">
    <location>
        <begin position="1"/>
        <end position="23"/>
    </location>
</feature>
<keyword evidence="6 8" id="KW-0472">Membrane</keyword>
<feature type="transmembrane region" description="Helical" evidence="8">
    <location>
        <begin position="471"/>
        <end position="490"/>
    </location>
</feature>
<keyword evidence="4 8" id="KW-0812">Transmembrane</keyword>
<evidence type="ECO:0000256" key="1">
    <source>
        <dbReference type="ARBA" id="ARBA00004651"/>
    </source>
</evidence>
<dbReference type="CDD" id="cd17336">
    <property type="entry name" value="MFS_SLCO_OATP"/>
    <property type="match status" value="1"/>
</dbReference>
<evidence type="ECO:0000259" key="10">
    <source>
        <dbReference type="PROSITE" id="PS51465"/>
    </source>
</evidence>
<feature type="domain" description="Kazal-like" evidence="10">
    <location>
        <begin position="578"/>
        <end position="630"/>
    </location>
</feature>
<feature type="transmembrane region" description="Helical" evidence="8">
    <location>
        <begin position="502"/>
        <end position="524"/>
    </location>
</feature>
<gene>
    <name evidence="11" type="ORF">ODALV1_LOCUS920</name>
</gene>
<feature type="transmembrane region" description="Helical" evidence="8">
    <location>
        <begin position="536"/>
        <end position="553"/>
    </location>
</feature>
<organism evidence="11 12">
    <name type="scientific">Orchesella dallaii</name>
    <dbReference type="NCBI Taxonomy" id="48710"/>
    <lineage>
        <taxon>Eukaryota</taxon>
        <taxon>Metazoa</taxon>
        <taxon>Ecdysozoa</taxon>
        <taxon>Arthropoda</taxon>
        <taxon>Hexapoda</taxon>
        <taxon>Collembola</taxon>
        <taxon>Entomobryomorpha</taxon>
        <taxon>Entomobryoidea</taxon>
        <taxon>Orchesellidae</taxon>
        <taxon>Orchesellinae</taxon>
        <taxon>Orchesella</taxon>
    </lineage>
</organism>
<dbReference type="PANTHER" id="PTHR11388:SF76">
    <property type="entry name" value="SOLUTE CARRIER ORGANIC ANION TRANSPORTER FAMILY MEMBER"/>
    <property type="match status" value="1"/>
</dbReference>
<accession>A0ABP1PK36</accession>
<keyword evidence="7" id="KW-1015">Disulfide bond</keyword>
<evidence type="ECO:0000256" key="2">
    <source>
        <dbReference type="ARBA" id="ARBA00009657"/>
    </source>
</evidence>
<dbReference type="Pfam" id="PF03137">
    <property type="entry name" value="OATP"/>
    <property type="match status" value="1"/>
</dbReference>
<dbReference type="PROSITE" id="PS51465">
    <property type="entry name" value="KAZAL_2"/>
    <property type="match status" value="1"/>
</dbReference>
<dbReference type="SUPFAM" id="SSF103473">
    <property type="entry name" value="MFS general substrate transporter"/>
    <property type="match status" value="1"/>
</dbReference>
<keyword evidence="8" id="KW-0813">Transport</keyword>
<evidence type="ECO:0000256" key="9">
    <source>
        <dbReference type="SAM" id="MobiDB-lite"/>
    </source>
</evidence>
<evidence type="ECO:0000256" key="6">
    <source>
        <dbReference type="ARBA" id="ARBA00023136"/>
    </source>
</evidence>
<proteinExistence type="inferred from homology"/>
<protein>
    <recommendedName>
        <fullName evidence="8">Solute carrier organic anion transporter family member</fullName>
    </recommendedName>
</protein>
<feature type="transmembrane region" description="Helical" evidence="8">
    <location>
        <begin position="345"/>
        <end position="363"/>
    </location>
</feature>
<dbReference type="EMBL" id="CAXLJM020000004">
    <property type="protein sequence ID" value="CAL8069741.1"/>
    <property type="molecule type" value="Genomic_DNA"/>
</dbReference>
<feature type="transmembrane region" description="Helical" evidence="8">
    <location>
        <begin position="739"/>
        <end position="762"/>
    </location>
</feature>
<reference evidence="11 12" key="1">
    <citation type="submission" date="2024-08" db="EMBL/GenBank/DDBJ databases">
        <authorList>
            <person name="Cucini C."/>
            <person name="Frati F."/>
        </authorList>
    </citation>
    <scope>NUCLEOTIDE SEQUENCE [LARGE SCALE GENOMIC DNA]</scope>
</reference>
<evidence type="ECO:0000313" key="11">
    <source>
        <dbReference type="EMBL" id="CAL8069741.1"/>
    </source>
</evidence>
<comment type="subcellular location">
    <subcellularLocation>
        <location evidence="1 8">Cell membrane</location>
        <topology evidence="1 8">Multi-pass membrane protein</topology>
    </subcellularLocation>
</comment>
<feature type="transmembrane region" description="Helical" evidence="8">
    <location>
        <begin position="647"/>
        <end position="664"/>
    </location>
</feature>
<comment type="similarity">
    <text evidence="2 8">Belongs to the organo anion transporter (TC 2.A.60) family.</text>
</comment>
<dbReference type="InterPro" id="IPR036259">
    <property type="entry name" value="MFS_trans_sf"/>
</dbReference>
<keyword evidence="3" id="KW-1003">Cell membrane</keyword>
<keyword evidence="12" id="KW-1185">Reference proteome</keyword>
<sequence length="794" mass="87020">MSHVAPSDKYGVEGGGNGETTYYFDQQGAPLATQNISNGSSKPGQITSLLVPDLLDPQVIPPSRIQPSQQNEDNDQQDITCGIGPFQPEWIQKFASKKAFMVVFSLLAIIQSMCWSYFTATITTLEKRFKISSQTAGIVMTGNEMSQIIFSLILAYYGGRGHRPRWMAAGVLISAASCFVLASPHFFYGPGSDSLSLTEEYAHLFETQDGSDSLSMTTENARLLETTGSDFLKLNEEREHLSGASDVSTTLSSILGFNTTVASTAKAAKSNVQLCKRGQDAPKSKLTDCEASDTSIVPLILIFLSQFVSGIGVLLFYTLGGPYLDDNIKKTKSPMLFGITMSMRLVGPTFGFLFAGFCLKIFISPMLTPTISLDHPQWLGAWWMGWVVLGTLMILTSFLIALFPRELPRATLRKQLTQTIAASTATGSQVNLNRAGSKLVLTSEAANENKIPKISEMPSALKALITNKINLYNNLAGVFYIFSAIGYWTYMPKYLETIFMQTAVNASVISGVVSIAFQAIGLLVSGALISKYQPSARLLAGWNVFLGFLYVLVKFSFTQMGCDPGELAFGEKTESGEWNLTTSCNMDCNCKSNKVFPVCYRETNQVFYSACHAGCNVNLNGTISDCACLPNPAMDTLTIGTCNQGCFWTFVIFLGVNAAIKLLDSSGRIGNMLVSYRCVDPKDKSLAIGLSIFLISVLAMLPSPILFGKIFDSACLVWGTKCGARGNCWLYDGPKLRYWFNLCAAAFTFLGAIFDCLVWYYVKDLDLYDEDKNVRNRLESTKLKNMNQQKSSKM</sequence>
<dbReference type="Gene3D" id="1.20.1250.20">
    <property type="entry name" value="MFS general substrate transporter like domains"/>
    <property type="match status" value="2"/>
</dbReference>
<feature type="transmembrane region" description="Helical" evidence="8">
    <location>
        <begin position="296"/>
        <end position="324"/>
    </location>
</feature>
<keyword evidence="5 8" id="KW-1133">Transmembrane helix</keyword>
<dbReference type="PANTHER" id="PTHR11388">
    <property type="entry name" value="ORGANIC ANION TRANSPORTER"/>
    <property type="match status" value="1"/>
</dbReference>
<evidence type="ECO:0000256" key="4">
    <source>
        <dbReference type="ARBA" id="ARBA00022692"/>
    </source>
</evidence>
<dbReference type="InterPro" id="IPR002350">
    <property type="entry name" value="Kazal_dom"/>
</dbReference>
<feature type="transmembrane region" description="Helical" evidence="8">
    <location>
        <begin position="166"/>
        <end position="188"/>
    </location>
</feature>
<evidence type="ECO:0000313" key="12">
    <source>
        <dbReference type="Proteomes" id="UP001642540"/>
    </source>
</evidence>
<evidence type="ECO:0000256" key="3">
    <source>
        <dbReference type="ARBA" id="ARBA00022475"/>
    </source>
</evidence>
<feature type="transmembrane region" description="Helical" evidence="8">
    <location>
        <begin position="99"/>
        <end position="118"/>
    </location>
</feature>
<dbReference type="NCBIfam" id="TIGR00805">
    <property type="entry name" value="oat"/>
    <property type="match status" value="1"/>
</dbReference>
<keyword evidence="8" id="KW-0406">Ion transport</keyword>
<feature type="transmembrane region" description="Helical" evidence="8">
    <location>
        <begin position="383"/>
        <end position="403"/>
    </location>
</feature>
<name>A0ABP1PK36_9HEXA</name>
<feature type="transmembrane region" description="Helical" evidence="8">
    <location>
        <begin position="138"/>
        <end position="159"/>
    </location>
</feature>
<evidence type="ECO:0000256" key="5">
    <source>
        <dbReference type="ARBA" id="ARBA00022989"/>
    </source>
</evidence>
<dbReference type="InterPro" id="IPR004156">
    <property type="entry name" value="OATP"/>
</dbReference>
<feature type="transmembrane region" description="Helical" evidence="8">
    <location>
        <begin position="685"/>
        <end position="707"/>
    </location>
</feature>
<comment type="caution">
    <text evidence="11">The sequence shown here is derived from an EMBL/GenBank/DDBJ whole genome shotgun (WGS) entry which is preliminary data.</text>
</comment>
<dbReference type="Proteomes" id="UP001642540">
    <property type="component" value="Unassembled WGS sequence"/>
</dbReference>
<evidence type="ECO:0000256" key="7">
    <source>
        <dbReference type="ARBA" id="ARBA00023157"/>
    </source>
</evidence>
<evidence type="ECO:0000256" key="8">
    <source>
        <dbReference type="RuleBase" id="RU362056"/>
    </source>
</evidence>